<evidence type="ECO:0000256" key="3">
    <source>
        <dbReference type="SAM" id="MobiDB-lite"/>
    </source>
</evidence>
<evidence type="ECO:0000256" key="1">
    <source>
        <dbReference type="ARBA" id="ARBA00022553"/>
    </source>
</evidence>
<evidence type="ECO:0000313" key="6">
    <source>
        <dbReference type="EMBL" id="KAG5661948.1"/>
    </source>
</evidence>
<feature type="compositionally biased region" description="Low complexity" evidence="3">
    <location>
        <begin position="337"/>
        <end position="349"/>
    </location>
</feature>
<dbReference type="Pfam" id="PF02518">
    <property type="entry name" value="HATPase_c"/>
    <property type="match status" value="1"/>
</dbReference>
<comment type="caution">
    <text evidence="6">The sequence shown here is derived from an EMBL/GenBank/DDBJ whole genome shotgun (WGS) entry which is preliminary data.</text>
</comment>
<dbReference type="InterPro" id="IPR036097">
    <property type="entry name" value="HisK_dim/P_sf"/>
</dbReference>
<evidence type="ECO:0000313" key="7">
    <source>
        <dbReference type="Proteomes" id="UP000782241"/>
    </source>
</evidence>
<evidence type="ECO:0000259" key="5">
    <source>
        <dbReference type="PROSITE" id="PS50110"/>
    </source>
</evidence>
<dbReference type="CDD" id="cd17546">
    <property type="entry name" value="REC_hyHK_CKI1_RcsC-like"/>
    <property type="match status" value="1"/>
</dbReference>
<dbReference type="SMART" id="SM00448">
    <property type="entry name" value="REC"/>
    <property type="match status" value="1"/>
</dbReference>
<dbReference type="SMART" id="SM00388">
    <property type="entry name" value="HisKA"/>
    <property type="match status" value="1"/>
</dbReference>
<gene>
    <name evidence="6" type="ORF">KAF25_004187</name>
</gene>
<dbReference type="GO" id="GO:0000155">
    <property type="term" value="F:phosphorelay sensor kinase activity"/>
    <property type="evidence" value="ECO:0007669"/>
    <property type="project" value="InterPro"/>
</dbReference>
<dbReference type="InterPro" id="IPR001789">
    <property type="entry name" value="Sig_transdc_resp-reg_receiver"/>
</dbReference>
<dbReference type="EMBL" id="JAGPUO010000006">
    <property type="protein sequence ID" value="KAG5661948.1"/>
    <property type="molecule type" value="Genomic_DNA"/>
</dbReference>
<evidence type="ECO:0000259" key="4">
    <source>
        <dbReference type="PROSITE" id="PS50109"/>
    </source>
</evidence>
<dbReference type="PROSITE" id="PS50109">
    <property type="entry name" value="HIS_KIN"/>
    <property type="match status" value="1"/>
</dbReference>
<dbReference type="InterPro" id="IPR029016">
    <property type="entry name" value="GAF-like_dom_sf"/>
</dbReference>
<evidence type="ECO:0008006" key="8">
    <source>
        <dbReference type="Google" id="ProtNLM"/>
    </source>
</evidence>
<name>A0A9P7KTI4_9HYPO</name>
<keyword evidence="7" id="KW-1185">Reference proteome</keyword>
<feature type="region of interest" description="Disordered" evidence="3">
    <location>
        <begin position="332"/>
        <end position="361"/>
    </location>
</feature>
<dbReference type="PROSITE" id="PS50110">
    <property type="entry name" value="RESPONSE_REGULATORY"/>
    <property type="match status" value="1"/>
</dbReference>
<dbReference type="PANTHER" id="PTHR43719">
    <property type="entry name" value="TWO-COMPONENT HISTIDINE KINASE"/>
    <property type="match status" value="1"/>
</dbReference>
<feature type="region of interest" description="Disordered" evidence="3">
    <location>
        <begin position="973"/>
        <end position="1002"/>
    </location>
</feature>
<keyword evidence="1 2" id="KW-0597">Phosphoprotein</keyword>
<evidence type="ECO:0000256" key="2">
    <source>
        <dbReference type="PROSITE-ProRule" id="PRU00169"/>
    </source>
</evidence>
<dbReference type="InterPro" id="IPR011006">
    <property type="entry name" value="CheY-like_superfamily"/>
</dbReference>
<dbReference type="InterPro" id="IPR050956">
    <property type="entry name" value="2C_system_His_kinase"/>
</dbReference>
<proteinExistence type="predicted"/>
<dbReference type="Gene3D" id="3.40.50.2300">
    <property type="match status" value="1"/>
</dbReference>
<dbReference type="Pfam" id="PF00512">
    <property type="entry name" value="HisKA"/>
    <property type="match status" value="1"/>
</dbReference>
<reference evidence="6" key="1">
    <citation type="submission" date="2021-04" db="EMBL/GenBank/DDBJ databases">
        <title>Draft genome of Fusarium avenaceum strain F156N33, isolated from an atmospheric sample in Virginia.</title>
        <authorList>
            <person name="Yang S."/>
            <person name="Vinatzer B.A."/>
            <person name="Coleman J."/>
        </authorList>
    </citation>
    <scope>NUCLEOTIDE SEQUENCE</scope>
    <source>
        <strain evidence="6">F156N33</strain>
    </source>
</reference>
<dbReference type="Gene3D" id="1.10.287.130">
    <property type="match status" value="1"/>
</dbReference>
<protein>
    <recommendedName>
        <fullName evidence="8">Histidine kinase</fullName>
    </recommendedName>
</protein>
<dbReference type="SUPFAM" id="SSF55781">
    <property type="entry name" value="GAF domain-like"/>
    <property type="match status" value="1"/>
</dbReference>
<dbReference type="Pfam" id="PF00072">
    <property type="entry name" value="Response_reg"/>
    <property type="match status" value="1"/>
</dbReference>
<feature type="modified residue" description="4-aspartylphosphate" evidence="2">
    <location>
        <position position="1062"/>
    </location>
</feature>
<dbReference type="SMART" id="SM00387">
    <property type="entry name" value="HATPase_c"/>
    <property type="match status" value="1"/>
</dbReference>
<dbReference type="InterPro" id="IPR003661">
    <property type="entry name" value="HisK_dim/P_dom"/>
</dbReference>
<dbReference type="SUPFAM" id="SSF55874">
    <property type="entry name" value="ATPase domain of HSP90 chaperone/DNA topoisomerase II/histidine kinase"/>
    <property type="match status" value="1"/>
</dbReference>
<dbReference type="SUPFAM" id="SSF52172">
    <property type="entry name" value="CheY-like"/>
    <property type="match status" value="1"/>
</dbReference>
<dbReference type="Proteomes" id="UP000782241">
    <property type="component" value="Unassembled WGS sequence"/>
</dbReference>
<dbReference type="Gene3D" id="3.30.450.40">
    <property type="match status" value="1"/>
</dbReference>
<feature type="domain" description="Histidine kinase" evidence="4">
    <location>
        <begin position="540"/>
        <end position="838"/>
    </location>
</feature>
<dbReference type="PRINTS" id="PR00344">
    <property type="entry name" value="BCTRLSENSOR"/>
</dbReference>
<accession>A0A9P7KTI4</accession>
<dbReference type="InterPro" id="IPR036890">
    <property type="entry name" value="HATPase_C_sf"/>
</dbReference>
<dbReference type="Gene3D" id="3.30.565.10">
    <property type="entry name" value="Histidine kinase-like ATPase, C-terminal domain"/>
    <property type="match status" value="1"/>
</dbReference>
<dbReference type="AlphaFoldDB" id="A0A9P7KTI4"/>
<dbReference type="PANTHER" id="PTHR43719:SF69">
    <property type="entry name" value="HISTIDINE KINASE G7"/>
    <property type="match status" value="1"/>
</dbReference>
<dbReference type="InterPro" id="IPR003594">
    <property type="entry name" value="HATPase_dom"/>
</dbReference>
<dbReference type="SUPFAM" id="SSF47384">
    <property type="entry name" value="Homodimeric domain of signal transducing histidine kinase"/>
    <property type="match status" value="1"/>
</dbReference>
<dbReference type="CDD" id="cd00082">
    <property type="entry name" value="HisKA"/>
    <property type="match status" value="1"/>
</dbReference>
<organism evidence="6 7">
    <name type="scientific">Fusarium avenaceum</name>
    <dbReference type="NCBI Taxonomy" id="40199"/>
    <lineage>
        <taxon>Eukaryota</taxon>
        <taxon>Fungi</taxon>
        <taxon>Dikarya</taxon>
        <taxon>Ascomycota</taxon>
        <taxon>Pezizomycotina</taxon>
        <taxon>Sordariomycetes</taxon>
        <taxon>Hypocreomycetidae</taxon>
        <taxon>Hypocreales</taxon>
        <taxon>Nectriaceae</taxon>
        <taxon>Fusarium</taxon>
        <taxon>Fusarium tricinctum species complex</taxon>
    </lineage>
</organism>
<feature type="domain" description="Response regulatory" evidence="5">
    <location>
        <begin position="1011"/>
        <end position="1133"/>
    </location>
</feature>
<feature type="region of interest" description="Disordered" evidence="3">
    <location>
        <begin position="406"/>
        <end position="459"/>
    </location>
</feature>
<dbReference type="InterPro" id="IPR004358">
    <property type="entry name" value="Sig_transdc_His_kin-like_C"/>
</dbReference>
<dbReference type="InterPro" id="IPR005467">
    <property type="entry name" value="His_kinase_dom"/>
</dbReference>
<sequence length="1141" mass="124874">MLRHWLPFQASQEVQKFQQQPSDTHKFSSANVILTALAQLGIYHVGAERAFVSLFDSKNQYFVAEATSATYLRPSAPNHEQDQPLLLCGTAAPRGHDACEYTLLNQAGDDAEYGDSVRLPVTVVPDLACDTKFSASALSTLEPSCARSYASVPIRTKRGINVGVYSVVNSSTRHWTDLNAERLRDISSAISDHLETEGLRAANRRNARMNRGLGSFLEGSSTLSGWRFGSNTTAFTDAVGSSEGGLNQAQQSLQLDSEDTASGKPQLINGAWAAQHDHIRGPLDRAGKASDTILENQTLDNVFSRVANIIRESVEVEGCLFLDTSIPSYETHKTRTSDLTASASSSSDDSTQRQAEDNGSLCDIAGISTSTMSSIDRAQQFETSVSLSKKFIRKMSKRYPQGKIFNFGDDGELQTSDSSCDEMRSSISTSTNVAPPKSQEAPLSTTRSATHIKPESRQRDGKTILAAFPGARSVAFFPVWHPRQERWCASGLIYTNSPARAFTVEGELSYLRAFGMLAATELVRLEALQAVKAKSDALGSMSHELRSPLHGVLLSTELLADTELNVFQSNIAHTIETCSRTLLDTMDNLLDYSKVNNFSDKKKNVIGGRQPGYPSAPASGGFFKKNLVNDCSVDELVEEVVESVFAGFNFQHKSIKQHVSQHLPRGSSSHADDVANSASDYYGAVDQLNPGTSDSQSSKFRFGNVTVILSLDANCDWLFRFQVGAVRRIVMNLVGNALKYTHKGTVTISLMQQTASIRRRKPEQVIRFTVQDTGKGISESYLNGGLFTPFSQEDDMAPGTGIGLSLVKQIVSRLRGQISINSQVDVGTFATVLLPLDRSNLSETAPQLLDPQAQFAEQVRSMAGLRVRIMSKSVHGLVPTLDLYDSLGRICREWLKLEVLPDEDYSRQPDAVLWTQDTFAAMSEDMKALAYAPNVVICPDALAAHEKTKESDTAGWRGVFEFVSQPCASPGSQCGSPVPVETRGNAPEEVPTHPLQSDRTAVNPPEETARKFLLVDDNHINLKILSTYMKKLNLPYHTATNGKQAVDQYMESPKSYICILLDISMPVMNGFEAARQIREFENRQGIDKGVVIFALSGLASEEAQREAYESGFDLFLLKPVKLQVLGETLQQNGVLNLITGV</sequence>